<dbReference type="Proteomes" id="UP000188728">
    <property type="component" value="Unassembled WGS sequence"/>
</dbReference>
<comment type="caution">
    <text evidence="1">The sequence shown here is derived from an EMBL/GenBank/DDBJ whole genome shotgun (WGS) entry which is preliminary data.</text>
</comment>
<reference evidence="1 2" key="1">
    <citation type="submission" date="2016-10" db="EMBL/GenBank/DDBJ databases">
        <title>Rodentibacter gen. nov. and new species.</title>
        <authorList>
            <person name="Christensen H."/>
        </authorList>
    </citation>
    <scope>NUCLEOTIDE SEQUENCE [LARGE SCALE GENOMIC DNA]</scope>
    <source>
        <strain evidence="1 2">H1983213011</strain>
    </source>
</reference>
<protein>
    <submittedName>
        <fullName evidence="1">Uncharacterized protein</fullName>
    </submittedName>
</protein>
<gene>
    <name evidence="1" type="ORF">BKK51_11415</name>
</gene>
<dbReference type="RefSeq" id="WP_077474641.1">
    <property type="nucleotide sequence ID" value="NZ_MLHK01000072.1"/>
</dbReference>
<dbReference type="EMBL" id="MLHK01000072">
    <property type="protein sequence ID" value="OOF43443.1"/>
    <property type="molecule type" value="Genomic_DNA"/>
</dbReference>
<organism evidence="1 2">
    <name type="scientific">Rodentibacter trehalosifermentans</name>
    <dbReference type="NCBI Taxonomy" id="1908263"/>
    <lineage>
        <taxon>Bacteria</taxon>
        <taxon>Pseudomonadati</taxon>
        <taxon>Pseudomonadota</taxon>
        <taxon>Gammaproteobacteria</taxon>
        <taxon>Pasteurellales</taxon>
        <taxon>Pasteurellaceae</taxon>
        <taxon>Rodentibacter</taxon>
    </lineage>
</organism>
<evidence type="ECO:0000313" key="2">
    <source>
        <dbReference type="Proteomes" id="UP000188728"/>
    </source>
</evidence>
<evidence type="ECO:0000313" key="1">
    <source>
        <dbReference type="EMBL" id="OOF43443.1"/>
    </source>
</evidence>
<name>A0A1V3IML7_9PAST</name>
<proteinExistence type="predicted"/>
<sequence length="106" mass="11940">MEDSKLVQPFAFLGIEIWLDEKDRLMLSIPNSSQKHAIEQFSLPVRNQSGNLIGTLAFKKQISVKTQTLFSAEELLDPHSQSQDQPISLLPALGLFRLDSSMQKVE</sequence>
<accession>A0A1V3IML7</accession>
<dbReference type="AlphaFoldDB" id="A0A1V3IML7"/>